<dbReference type="GO" id="GO:0005634">
    <property type="term" value="C:nucleus"/>
    <property type="evidence" value="ECO:0007669"/>
    <property type="project" value="TreeGrafter"/>
</dbReference>
<dbReference type="SMART" id="SM00355">
    <property type="entry name" value="ZnF_C2H2"/>
    <property type="match status" value="13"/>
</dbReference>
<feature type="compositionally biased region" description="Acidic residues" evidence="6">
    <location>
        <begin position="1"/>
        <end position="10"/>
    </location>
</feature>
<dbReference type="InterPro" id="IPR036236">
    <property type="entry name" value="Znf_C2H2_sf"/>
</dbReference>
<keyword evidence="9" id="KW-1185">Reference proteome</keyword>
<feature type="domain" description="C2H2-type" evidence="7">
    <location>
        <begin position="1340"/>
        <end position="1367"/>
    </location>
</feature>
<evidence type="ECO:0000256" key="3">
    <source>
        <dbReference type="ARBA" id="ARBA00022771"/>
    </source>
</evidence>
<dbReference type="InterPro" id="IPR017956">
    <property type="entry name" value="AT_hook_DNA-bd_motif"/>
</dbReference>
<feature type="domain" description="C2H2-type" evidence="7">
    <location>
        <begin position="890"/>
        <end position="917"/>
    </location>
</feature>
<dbReference type="FunFam" id="3.30.160.60:FF:000444">
    <property type="entry name" value="Zinc finger protein 335"/>
    <property type="match status" value="1"/>
</dbReference>
<feature type="compositionally biased region" description="Basic residues" evidence="6">
    <location>
        <begin position="765"/>
        <end position="775"/>
    </location>
</feature>
<dbReference type="GO" id="GO:0007420">
    <property type="term" value="P:brain development"/>
    <property type="evidence" value="ECO:0007669"/>
    <property type="project" value="TreeGrafter"/>
</dbReference>
<feature type="compositionally biased region" description="Polar residues" evidence="6">
    <location>
        <begin position="467"/>
        <end position="484"/>
    </location>
</feature>
<feature type="compositionally biased region" description="Basic residues" evidence="6">
    <location>
        <begin position="570"/>
        <end position="589"/>
    </location>
</feature>
<dbReference type="GO" id="GO:0000978">
    <property type="term" value="F:RNA polymerase II cis-regulatory region sequence-specific DNA binding"/>
    <property type="evidence" value="ECO:0007669"/>
    <property type="project" value="TreeGrafter"/>
</dbReference>
<feature type="region of interest" description="Disordered" evidence="6">
    <location>
        <begin position="195"/>
        <end position="294"/>
    </location>
</feature>
<dbReference type="InterPro" id="IPR013087">
    <property type="entry name" value="Znf_C2H2_type"/>
</dbReference>
<feature type="domain" description="C2H2-type" evidence="7">
    <location>
        <begin position="798"/>
        <end position="825"/>
    </location>
</feature>
<gene>
    <name evidence="8" type="primary">Znf335</name>
    <name evidence="8" type="ORF">N1851_013907</name>
</gene>
<dbReference type="SUPFAM" id="SSF57667">
    <property type="entry name" value="beta-beta-alpha zinc fingers"/>
    <property type="match status" value="6"/>
</dbReference>
<feature type="compositionally biased region" description="Polar residues" evidence="6">
    <location>
        <begin position="236"/>
        <end position="250"/>
    </location>
</feature>
<accession>A0AA47MUI2</accession>
<dbReference type="PANTHER" id="PTHR24403">
    <property type="entry name" value="ZINC FINGER PROTEIN"/>
    <property type="match status" value="1"/>
</dbReference>
<feature type="compositionally biased region" description="Acidic residues" evidence="6">
    <location>
        <begin position="619"/>
        <end position="629"/>
    </location>
</feature>
<feature type="domain" description="C2H2-type" evidence="7">
    <location>
        <begin position="1368"/>
        <end position="1395"/>
    </location>
</feature>
<evidence type="ECO:0000259" key="7">
    <source>
        <dbReference type="PROSITE" id="PS50157"/>
    </source>
</evidence>
<dbReference type="PRINTS" id="PR00929">
    <property type="entry name" value="ATHOOK"/>
</dbReference>
<keyword evidence="1" id="KW-0479">Metal-binding</keyword>
<feature type="compositionally biased region" description="Basic and acidic residues" evidence="6">
    <location>
        <begin position="516"/>
        <end position="529"/>
    </location>
</feature>
<evidence type="ECO:0000256" key="2">
    <source>
        <dbReference type="ARBA" id="ARBA00022737"/>
    </source>
</evidence>
<feature type="domain" description="C2H2-type" evidence="7">
    <location>
        <begin position="977"/>
        <end position="1005"/>
    </location>
</feature>
<name>A0AA47MUI2_MERPO</name>
<keyword evidence="2" id="KW-0677">Repeat</keyword>
<feature type="domain" description="C2H2-type" evidence="7">
    <location>
        <begin position="828"/>
        <end position="855"/>
    </location>
</feature>
<feature type="compositionally biased region" description="Polar residues" evidence="6">
    <location>
        <begin position="720"/>
        <end position="757"/>
    </location>
</feature>
<feature type="compositionally biased region" description="Basic and acidic residues" evidence="6">
    <location>
        <begin position="590"/>
        <end position="617"/>
    </location>
</feature>
<feature type="compositionally biased region" description="Pro residues" evidence="6">
    <location>
        <begin position="653"/>
        <end position="669"/>
    </location>
</feature>
<proteinExistence type="predicted"/>
<feature type="domain" description="C2H2-type" evidence="7">
    <location>
        <begin position="1396"/>
        <end position="1424"/>
    </location>
</feature>
<organism evidence="8 9">
    <name type="scientific">Merluccius polli</name>
    <name type="common">Benguela hake</name>
    <name type="synonym">Merluccius cadenati</name>
    <dbReference type="NCBI Taxonomy" id="89951"/>
    <lineage>
        <taxon>Eukaryota</taxon>
        <taxon>Metazoa</taxon>
        <taxon>Chordata</taxon>
        <taxon>Craniata</taxon>
        <taxon>Vertebrata</taxon>
        <taxon>Euteleostomi</taxon>
        <taxon>Actinopterygii</taxon>
        <taxon>Neopterygii</taxon>
        <taxon>Teleostei</taxon>
        <taxon>Neoteleostei</taxon>
        <taxon>Acanthomorphata</taxon>
        <taxon>Zeiogadaria</taxon>
        <taxon>Gadariae</taxon>
        <taxon>Gadiformes</taxon>
        <taxon>Gadoidei</taxon>
        <taxon>Merlucciidae</taxon>
        <taxon>Merluccius</taxon>
    </lineage>
</organism>
<dbReference type="GO" id="GO:0045944">
    <property type="term" value="P:positive regulation of transcription by RNA polymerase II"/>
    <property type="evidence" value="ECO:0007669"/>
    <property type="project" value="TreeGrafter"/>
</dbReference>
<feature type="compositionally biased region" description="Polar residues" evidence="6">
    <location>
        <begin position="495"/>
        <end position="508"/>
    </location>
</feature>
<dbReference type="FunFam" id="3.30.160.60:FF:000100">
    <property type="entry name" value="Zinc finger 45-like"/>
    <property type="match status" value="1"/>
</dbReference>
<feature type="region of interest" description="Disordered" evidence="6">
    <location>
        <begin position="373"/>
        <end position="536"/>
    </location>
</feature>
<evidence type="ECO:0000256" key="1">
    <source>
        <dbReference type="ARBA" id="ARBA00022723"/>
    </source>
</evidence>
<feature type="region of interest" description="Disordered" evidence="6">
    <location>
        <begin position="1"/>
        <end position="55"/>
    </location>
</feature>
<feature type="compositionally biased region" description="Basic residues" evidence="6">
    <location>
        <begin position="677"/>
        <end position="687"/>
    </location>
</feature>
<dbReference type="FunFam" id="3.30.160.60:FF:002167">
    <property type="entry name" value="Si:ch211-269m15.3"/>
    <property type="match status" value="1"/>
</dbReference>
<feature type="domain" description="C2H2-type" evidence="7">
    <location>
        <begin position="918"/>
        <end position="940"/>
    </location>
</feature>
<dbReference type="Proteomes" id="UP001174136">
    <property type="component" value="Unassembled WGS sequence"/>
</dbReference>
<keyword evidence="4" id="KW-0862">Zinc</keyword>
<sequence>MDLEENEVESSSDAGPSGLEEPSESGMGMESSEAMSADSSDAAAPHAQIPESDCHVGQSSEGLVVFIPETSSSTDVRVSSVHLPDSSSVAQSTSVSSVSTVTQSVLVSESAQVLVHSSVVSDGAMMVSDSTASTSSDLGSAIDKIIESTIGPDIMNGCIAVTSAEDGGAETTQYLILQGPDDGAPMVAQMSSALSSRIATEASGEGPTSTCVDQGDLQGNLEPDDQLGYSGYPDESGNQRPDQPQHSHPSQYMDCGADGPDQTGESSSSIYAECSGDEPDQTRSQSGFPDYSGDIHCDRDLPGYVECSGADSNPTSHGHYVVECSAGYLECGGEAEVERPHHSRSYIDSSADHGAQTGRQYTTEYRGDCVAAADSEQPGYSHCNAGSHIGDDDDDNDDDEDYGDYDIQTHNLERPQHSHQQQHPLNSHCYVENSIEGYTDEGSSSSSNHHPMADTAGSGGLPEALESSESQPGPFISSSGTYSANPEPEVVPMQCSPSQEEPQGSQGPVVTPGPLRDSDMSVEKVEGSGDQHPNLAELEEMMEVVIVQQFKCKMCPYKSTSKDTLINHMRDKHFRSAGSAQKKRGRGRPPKSETLARRQAEQKAAEERRAAKKKPDEPQQAEEEDDEIVDAGAIDDPAEDSDYNPADEENGGRPPPTTVKPPPPPPPPISSSSSQGRPRRKVGRPRKYSLVDEGYSSKEAEGSPAKKPRLDMEAAGPDEASSSGLGNAPMTNGSPETAEPSVSQSDSENKDPSTNAGQEEEFPKKRGRPSKRFLRKKYRRYMNRNRYYKSFKPLLRPHNCWICGSRFLSQEDLRFHVDSHEGNDPELFKCLQCNYHCKRWSSLKEHMFNHEGKKPFKCEECDYSSVYKKDVLRHSAVHNKEKQLPKISQFPCPICHRVYPMQKRLTQHMKTHSTEKPHMCDKCGKSFKKRYTFKMHLLTHIQSLGDSKFKCDYCDYTCDNKKMLLNHQLSHTNDKPFKCDYCQYSTSKEEFLVSHLAIKHTGEKPFSCSLCHFTTKHRKNLRLHVQCRHPEAFEDWSATHPEEPVRRCRRPFFTLQQIEELKQQQEDTPGLQNAIVSPDNCPPPHGCMVAIDPATLQPIQGLGKASLSQDAHGNTTIIYEPAGTSDLSAHNALDLLLNMSNARELVGNSLQVAVLKSDSKAPDGSTQKVVTFHVSESGEALVQEAYEEAGAVETAELAQIAIEAYEEGGDFSVVEQAADKIHSPDPEYSNDEGSPSAVVDVSESESIKSEKYYLTSTLADGVLQQVESFAFFCDTQTSCLGLIKHISSYQLSSEAPPSPSAVGCPGQNPKRFSCRICLEAFHGRSDMENHKRAHVDPSTFKCPDCNFTASSWLNVRDHMTLHAYLRPHKCPSCSFASKNKKDLRRHMMTHTNEKPFSCKLCGQRFNRNGHLKFHMERLHNQENPVRKSRAQTPQQQTIIINNEEEALATLQSALQSGKAMLTPERLQALGQEHVIVTQEQALSDQEEGPYIQQITTVDGQTVQQLMAGDNQVTEVQYIISEEGVQHLLPHEYVVLGDGNHIQMPDGQIIQYEHDGSFLQEQIAISHDGQIQYLPISSEQQIVIPEELEAAAHSAVTAVADAAAMAQSQTVYTTEATPEQLEQLQQQGIHYDVITITEA</sequence>
<feature type="compositionally biased region" description="Acidic residues" evidence="6">
    <location>
        <begin position="636"/>
        <end position="649"/>
    </location>
</feature>
<protein>
    <submittedName>
        <fullName evidence="8">Zinc finger protein 335</fullName>
    </submittedName>
</protein>
<dbReference type="InterPro" id="IPR050688">
    <property type="entry name" value="Zinc_finger/UBP_domain"/>
</dbReference>
<evidence type="ECO:0000256" key="4">
    <source>
        <dbReference type="ARBA" id="ARBA00022833"/>
    </source>
</evidence>
<keyword evidence="3 5" id="KW-0863">Zinc-finger</keyword>
<evidence type="ECO:0000256" key="6">
    <source>
        <dbReference type="SAM" id="MobiDB-lite"/>
    </source>
</evidence>
<feature type="compositionally biased region" description="Acidic residues" evidence="6">
    <location>
        <begin position="391"/>
        <end position="404"/>
    </location>
</feature>
<dbReference type="Gene3D" id="3.30.160.60">
    <property type="entry name" value="Classic Zinc Finger"/>
    <property type="match status" value="8"/>
</dbReference>
<dbReference type="PROSITE" id="PS50157">
    <property type="entry name" value="ZINC_FINGER_C2H2_2"/>
    <property type="match status" value="11"/>
</dbReference>
<feature type="region of interest" description="Disordered" evidence="6">
    <location>
        <begin position="563"/>
        <end position="775"/>
    </location>
</feature>
<dbReference type="EMBL" id="JAOPHQ010002559">
    <property type="protein sequence ID" value="KAK0146789.1"/>
    <property type="molecule type" value="Genomic_DNA"/>
</dbReference>
<dbReference type="Pfam" id="PF00096">
    <property type="entry name" value="zf-C2H2"/>
    <property type="match status" value="3"/>
</dbReference>
<comment type="caution">
    <text evidence="8">The sequence shown here is derived from an EMBL/GenBank/DDBJ whole genome shotgun (WGS) entry which is preliminary data.</text>
</comment>
<feature type="domain" description="C2H2-type" evidence="7">
    <location>
        <begin position="856"/>
        <end position="883"/>
    </location>
</feature>
<evidence type="ECO:0000313" key="8">
    <source>
        <dbReference type="EMBL" id="KAK0146789.1"/>
    </source>
</evidence>
<dbReference type="SMART" id="SM00384">
    <property type="entry name" value="AT_hook"/>
    <property type="match status" value="3"/>
</dbReference>
<dbReference type="PANTHER" id="PTHR24403:SF36">
    <property type="entry name" value="ZINC FINGER PROTEIN 335"/>
    <property type="match status" value="1"/>
</dbReference>
<feature type="domain" description="C2H2-type" evidence="7">
    <location>
        <begin position="949"/>
        <end position="976"/>
    </location>
</feature>
<feature type="domain" description="C2H2-type" evidence="7">
    <location>
        <begin position="1312"/>
        <end position="1339"/>
    </location>
</feature>
<evidence type="ECO:0000313" key="9">
    <source>
        <dbReference type="Proteomes" id="UP001174136"/>
    </source>
</evidence>
<dbReference type="FunFam" id="3.30.160.60:FF:003059">
    <property type="entry name" value="Zinc finger protein 335"/>
    <property type="match status" value="1"/>
</dbReference>
<feature type="compositionally biased region" description="Low complexity" evidence="6">
    <location>
        <begin position="14"/>
        <end position="45"/>
    </location>
</feature>
<reference evidence="8" key="1">
    <citation type="journal article" date="2023" name="Front. Mar. Sci.">
        <title>A new Merluccius polli reference genome to investigate the effects of global change in West African waters.</title>
        <authorList>
            <person name="Mateo J.L."/>
            <person name="Blanco-Fernandez C."/>
            <person name="Garcia-Vazquez E."/>
            <person name="Machado-Schiaffino G."/>
        </authorList>
    </citation>
    <scope>NUCLEOTIDE SEQUENCE</scope>
    <source>
        <strain evidence="8">C29</strain>
        <tissue evidence="8">Fin</tissue>
    </source>
</reference>
<dbReference type="GO" id="GO:0008270">
    <property type="term" value="F:zinc ion binding"/>
    <property type="evidence" value="ECO:0007669"/>
    <property type="project" value="UniProtKB-KW"/>
</dbReference>
<dbReference type="GO" id="GO:0050769">
    <property type="term" value="P:positive regulation of neurogenesis"/>
    <property type="evidence" value="ECO:0007669"/>
    <property type="project" value="TreeGrafter"/>
</dbReference>
<evidence type="ECO:0000256" key="5">
    <source>
        <dbReference type="PROSITE-ProRule" id="PRU00042"/>
    </source>
</evidence>
<dbReference type="PROSITE" id="PS00028">
    <property type="entry name" value="ZINC_FINGER_C2H2_1"/>
    <property type="match status" value="7"/>
</dbReference>